<comment type="caution">
    <text evidence="2">The sequence shown here is derived from an EMBL/GenBank/DDBJ whole genome shotgun (WGS) entry which is preliminary data.</text>
</comment>
<gene>
    <name evidence="2" type="ORF">L1049_017994</name>
</gene>
<sequence>MRKRRKPKEDKGQLGKTRNLRQSGHWKRHPKSEKTTAYRIGSWDEPCVKEILRCVIGFVLFRHVASRLLCHHLEAKSSWISLNCLFFVFNWNYSEEDSYDWLLLLQVFVWPSQIGKTGDFPIISSSEAFVEPADGDNPSNPQGKGAVSGSNCLLLR</sequence>
<keyword evidence="3" id="KW-1185">Reference proteome</keyword>
<evidence type="ECO:0000313" key="2">
    <source>
        <dbReference type="EMBL" id="KAK9273187.1"/>
    </source>
</evidence>
<organism evidence="2 3">
    <name type="scientific">Liquidambar formosana</name>
    <name type="common">Formosan gum</name>
    <dbReference type="NCBI Taxonomy" id="63359"/>
    <lineage>
        <taxon>Eukaryota</taxon>
        <taxon>Viridiplantae</taxon>
        <taxon>Streptophyta</taxon>
        <taxon>Embryophyta</taxon>
        <taxon>Tracheophyta</taxon>
        <taxon>Spermatophyta</taxon>
        <taxon>Magnoliopsida</taxon>
        <taxon>eudicotyledons</taxon>
        <taxon>Gunneridae</taxon>
        <taxon>Pentapetalae</taxon>
        <taxon>Saxifragales</taxon>
        <taxon>Altingiaceae</taxon>
        <taxon>Liquidambar</taxon>
    </lineage>
</organism>
<name>A0AAP0NKB3_LIQFO</name>
<dbReference type="AlphaFoldDB" id="A0AAP0NKB3"/>
<evidence type="ECO:0000313" key="3">
    <source>
        <dbReference type="Proteomes" id="UP001415857"/>
    </source>
</evidence>
<feature type="region of interest" description="Disordered" evidence="1">
    <location>
        <begin position="1"/>
        <end position="33"/>
    </location>
</feature>
<dbReference type="Proteomes" id="UP001415857">
    <property type="component" value="Unassembled WGS sequence"/>
</dbReference>
<dbReference type="EMBL" id="JBBPBK010000012">
    <property type="protein sequence ID" value="KAK9273187.1"/>
    <property type="molecule type" value="Genomic_DNA"/>
</dbReference>
<protein>
    <submittedName>
        <fullName evidence="2">Uncharacterized protein</fullName>
    </submittedName>
</protein>
<accession>A0AAP0NKB3</accession>
<reference evidence="2 3" key="1">
    <citation type="journal article" date="2024" name="Plant J.">
        <title>Genome sequences and population genomics reveal climatic adaptation and genomic divergence between two closely related sweetgum species.</title>
        <authorList>
            <person name="Xu W.Q."/>
            <person name="Ren C.Q."/>
            <person name="Zhang X.Y."/>
            <person name="Comes H.P."/>
            <person name="Liu X.H."/>
            <person name="Li Y.G."/>
            <person name="Kettle C.J."/>
            <person name="Jalonen R."/>
            <person name="Gaisberger H."/>
            <person name="Ma Y.Z."/>
            <person name="Qiu Y.X."/>
        </authorList>
    </citation>
    <scope>NUCLEOTIDE SEQUENCE [LARGE SCALE GENOMIC DNA]</scope>
    <source>
        <strain evidence="2">Hangzhou</strain>
    </source>
</reference>
<evidence type="ECO:0000256" key="1">
    <source>
        <dbReference type="SAM" id="MobiDB-lite"/>
    </source>
</evidence>
<proteinExistence type="predicted"/>